<evidence type="ECO:0000256" key="1">
    <source>
        <dbReference type="SAM" id="Phobius"/>
    </source>
</evidence>
<protein>
    <submittedName>
        <fullName evidence="2">Uncharacterized protein</fullName>
    </submittedName>
</protein>
<reference evidence="2 3" key="1">
    <citation type="submission" date="2020-09" db="EMBL/GenBank/DDBJ databases">
        <title>Pseudoxanthomonas sp. CAU 1598 isolated from sand of Yaerae Beach.</title>
        <authorList>
            <person name="Kim W."/>
        </authorList>
    </citation>
    <scope>NUCLEOTIDE SEQUENCE [LARGE SCALE GENOMIC DNA]</scope>
    <source>
        <strain evidence="2 3">CAU 1598</strain>
    </source>
</reference>
<keyword evidence="3" id="KW-1185">Reference proteome</keyword>
<sequence>MLRSLSGQASLVEAYFGVLWVGATVLAVILAGFGFALGGESLSPLTALTLSSLMGVYLLVGAVGVWRCAFNTRYWGVGVGARVIALCYGLAVTYAFYVEATFASQPMP</sequence>
<keyword evidence="1" id="KW-0472">Membrane</keyword>
<comment type="caution">
    <text evidence="2">The sequence shown here is derived from an EMBL/GenBank/DDBJ whole genome shotgun (WGS) entry which is preliminary data.</text>
</comment>
<dbReference type="AlphaFoldDB" id="A0AAW3ZKS0"/>
<proteinExistence type="predicted"/>
<gene>
    <name evidence="2" type="ORF">IFO71_09820</name>
</gene>
<dbReference type="RefSeq" id="WP_192029462.1">
    <property type="nucleotide sequence ID" value="NZ_JACYTR010000016.1"/>
</dbReference>
<evidence type="ECO:0000313" key="3">
    <source>
        <dbReference type="Proteomes" id="UP000613768"/>
    </source>
</evidence>
<accession>A0AAW3ZKS0</accession>
<dbReference type="Proteomes" id="UP000613768">
    <property type="component" value="Unassembled WGS sequence"/>
</dbReference>
<feature type="transmembrane region" description="Helical" evidence="1">
    <location>
        <begin position="47"/>
        <end position="67"/>
    </location>
</feature>
<dbReference type="EMBL" id="JACYTR010000016">
    <property type="protein sequence ID" value="MBD8526040.1"/>
    <property type="molecule type" value="Genomic_DNA"/>
</dbReference>
<keyword evidence="1" id="KW-0812">Transmembrane</keyword>
<name>A0AAW3ZKS0_9GAMM</name>
<feature type="transmembrane region" description="Helical" evidence="1">
    <location>
        <begin position="12"/>
        <end position="35"/>
    </location>
</feature>
<keyword evidence="1" id="KW-1133">Transmembrane helix</keyword>
<organism evidence="2 3">
    <name type="scientific">Pseudomarimonas arenosa</name>
    <dbReference type="NCBI Taxonomy" id="2774145"/>
    <lineage>
        <taxon>Bacteria</taxon>
        <taxon>Pseudomonadati</taxon>
        <taxon>Pseudomonadota</taxon>
        <taxon>Gammaproteobacteria</taxon>
        <taxon>Lysobacterales</taxon>
        <taxon>Lysobacteraceae</taxon>
        <taxon>Pseudomarimonas</taxon>
    </lineage>
</organism>
<evidence type="ECO:0000313" key="2">
    <source>
        <dbReference type="EMBL" id="MBD8526040.1"/>
    </source>
</evidence>
<feature type="transmembrane region" description="Helical" evidence="1">
    <location>
        <begin position="74"/>
        <end position="97"/>
    </location>
</feature>